<reference evidence="6" key="1">
    <citation type="submission" date="2022-07" db="EMBL/GenBank/DDBJ databases">
        <title>Complete genome sequence of Salinispirillum sp. LH10-3-1 capable of multiple carbohydrate inversion isolated from a soda lake.</title>
        <authorList>
            <person name="Liu J."/>
            <person name="Zhai Y."/>
            <person name="Zhang H."/>
            <person name="Yang H."/>
            <person name="Qu J."/>
            <person name="Li J."/>
        </authorList>
    </citation>
    <scope>NUCLEOTIDE SEQUENCE</scope>
    <source>
        <strain evidence="6">LH 10-3-1</strain>
    </source>
</reference>
<dbReference type="InterPro" id="IPR000673">
    <property type="entry name" value="Sig_transdc_resp-reg_Me-estase"/>
</dbReference>
<evidence type="ECO:0000256" key="2">
    <source>
        <dbReference type="ARBA" id="ARBA00039140"/>
    </source>
</evidence>
<dbReference type="Gene3D" id="3.40.50.180">
    <property type="entry name" value="Methylesterase CheB, C-terminal domain"/>
    <property type="match status" value="1"/>
</dbReference>
<feature type="active site" evidence="4">
    <location>
        <position position="161"/>
    </location>
</feature>
<dbReference type="RefSeq" id="WP_304995528.1">
    <property type="nucleotide sequence ID" value="NZ_CP101717.1"/>
</dbReference>
<accession>A0AB38YGA7</accession>
<dbReference type="GO" id="GO:0006935">
    <property type="term" value="P:chemotaxis"/>
    <property type="evidence" value="ECO:0007669"/>
    <property type="project" value="UniProtKB-UniRule"/>
</dbReference>
<dbReference type="SUPFAM" id="SSF52738">
    <property type="entry name" value="Methylesterase CheB, C-terminal domain"/>
    <property type="match status" value="1"/>
</dbReference>
<dbReference type="GO" id="GO:0000156">
    <property type="term" value="F:phosphorelay response regulator activity"/>
    <property type="evidence" value="ECO:0007669"/>
    <property type="project" value="InterPro"/>
</dbReference>
<organism evidence="6">
    <name type="scientific">Salinispirillum sp. LH 10-3-1</name>
    <dbReference type="NCBI Taxonomy" id="2952525"/>
    <lineage>
        <taxon>Bacteria</taxon>
        <taxon>Pseudomonadati</taxon>
        <taxon>Pseudomonadota</taxon>
        <taxon>Gammaproteobacteria</taxon>
        <taxon>Oceanospirillales</taxon>
        <taxon>Saccharospirillaceae</taxon>
        <taxon>Salinispirillum</taxon>
    </lineage>
</organism>
<dbReference type="EC" id="3.1.1.61" evidence="2"/>
<dbReference type="AlphaFoldDB" id="A0AB38YGA7"/>
<name>A0AB38YGA7_9GAMM</name>
<evidence type="ECO:0000313" key="6">
    <source>
        <dbReference type="EMBL" id="WLD58242.1"/>
    </source>
</evidence>
<comment type="catalytic activity">
    <reaction evidence="3">
        <text>[protein]-L-glutamate 5-O-methyl ester + H2O = L-glutamyl-[protein] + methanol + H(+)</text>
        <dbReference type="Rhea" id="RHEA:23236"/>
        <dbReference type="Rhea" id="RHEA-COMP:10208"/>
        <dbReference type="Rhea" id="RHEA-COMP:10311"/>
        <dbReference type="ChEBI" id="CHEBI:15377"/>
        <dbReference type="ChEBI" id="CHEBI:15378"/>
        <dbReference type="ChEBI" id="CHEBI:17790"/>
        <dbReference type="ChEBI" id="CHEBI:29973"/>
        <dbReference type="ChEBI" id="CHEBI:82795"/>
        <dbReference type="EC" id="3.1.1.61"/>
    </reaction>
</comment>
<proteinExistence type="predicted"/>
<dbReference type="GO" id="GO:0008984">
    <property type="term" value="F:protein-glutamate methylesterase activity"/>
    <property type="evidence" value="ECO:0007669"/>
    <property type="project" value="UniProtKB-EC"/>
</dbReference>
<dbReference type="PANTHER" id="PTHR42872:SF6">
    <property type="entry name" value="PROTEIN-GLUTAMATE METHYLESTERASE_PROTEIN-GLUTAMINE GLUTAMINASE"/>
    <property type="match status" value="1"/>
</dbReference>
<gene>
    <name evidence="6" type="ORF">NFC81_00265</name>
</gene>
<dbReference type="GO" id="GO:0005737">
    <property type="term" value="C:cytoplasm"/>
    <property type="evidence" value="ECO:0007669"/>
    <property type="project" value="InterPro"/>
</dbReference>
<keyword evidence="4" id="KW-0145">Chemotaxis</keyword>
<dbReference type="PROSITE" id="PS50122">
    <property type="entry name" value="CHEB"/>
    <property type="match status" value="1"/>
</dbReference>
<protein>
    <recommendedName>
        <fullName evidence="2">protein-glutamate methylesterase</fullName>
        <ecNumber evidence="2">3.1.1.61</ecNumber>
    </recommendedName>
</protein>
<feature type="active site" evidence="4">
    <location>
        <position position="188"/>
    </location>
</feature>
<dbReference type="InterPro" id="IPR035909">
    <property type="entry name" value="CheB_C"/>
</dbReference>
<sequence length="351" mass="38124">MKDPAPRIGILADQPLQQQRLRSLLTEAGLHVVLCTAPQRTSPALLDSSSVALWLVDTDLEACPDDVLDAVFGEHQAPVIINEGMAQRQDEQAYQAWSRRLLDKIHSALPPAVSSPVTALIDDRELFSLPTPVKTVLPLPSSLTPTNEHDPVRTLWVIGASLGGPAAVKTFLDLLPAQLPCAFLYAQHIDAQFQDSLLNAVGRHSSLTLTHLREGITLRNGHVYLVPVEQTFSLDATNLVQLHDTRWSGPYAPSIDETMEFAAVQFSGQCHALIFSGMDGDALVGAEQIRAAGGQVWTQAPRSCIQSAMPDAIHQAGLSNYRDTPQALAHAIVNHLVTEQQRMSSSPLRTT</sequence>
<dbReference type="Pfam" id="PF01339">
    <property type="entry name" value="CheB_methylest"/>
    <property type="match status" value="1"/>
</dbReference>
<evidence type="ECO:0000256" key="1">
    <source>
        <dbReference type="ARBA" id="ARBA00022801"/>
    </source>
</evidence>
<evidence type="ECO:0000259" key="5">
    <source>
        <dbReference type="PROSITE" id="PS50122"/>
    </source>
</evidence>
<evidence type="ECO:0000256" key="4">
    <source>
        <dbReference type="PROSITE-ProRule" id="PRU00050"/>
    </source>
</evidence>
<keyword evidence="1 4" id="KW-0378">Hydrolase</keyword>
<evidence type="ECO:0000256" key="3">
    <source>
        <dbReference type="ARBA" id="ARBA00048267"/>
    </source>
</evidence>
<dbReference type="EMBL" id="CP101717">
    <property type="protein sequence ID" value="WLD58242.1"/>
    <property type="molecule type" value="Genomic_DNA"/>
</dbReference>
<feature type="active site" evidence="4">
    <location>
        <position position="281"/>
    </location>
</feature>
<dbReference type="PANTHER" id="PTHR42872">
    <property type="entry name" value="PROTEIN-GLUTAMATE METHYLESTERASE/PROTEIN-GLUTAMINE GLUTAMINASE"/>
    <property type="match status" value="1"/>
</dbReference>
<feature type="domain" description="CheB-type methylesterase" evidence="5">
    <location>
        <begin position="138"/>
        <end position="320"/>
    </location>
</feature>